<dbReference type="Proteomes" id="UP000472264">
    <property type="component" value="Chromosome 11"/>
</dbReference>
<dbReference type="SUPFAM" id="SSF144232">
    <property type="entry name" value="HIT/MYND zinc finger-like"/>
    <property type="match status" value="1"/>
</dbReference>
<protein>
    <submittedName>
        <fullName evidence="1">Ankyrin repeat and MYND domain containing 2</fullName>
    </submittedName>
</protein>
<reference evidence="1" key="1">
    <citation type="submission" date="2021-04" db="EMBL/GenBank/DDBJ databases">
        <authorList>
            <consortium name="Wellcome Sanger Institute Data Sharing"/>
        </authorList>
    </citation>
    <scope>NUCLEOTIDE SEQUENCE [LARGE SCALE GENOMIC DNA]</scope>
</reference>
<sequence length="356" mass="41102">MTERTRSRVQITEMSFLRRVADELRVELLLLCIERSQLRWFGHLARMPPGRLPWEVFKVCPAGRRARGENNQELPIAAQMAAFVGKTTWSTLPNHWLEREPKLPARLAGPLHRIIMTTNLNPVKIVMLVKENPVLVNVEALEKRYQVMDLLCEQCVKQQDMNEVLAMKMHYISCVLQKCLYFLQKQDETLDALVKSLLTGRDNDGFPQYQEKLIRNCIRKFPFCEATLLQQLERSIAPVEIGNALSVLTQALMGQLAFVDADYCSTCGERGADKRVVSFVFKVIYGNLTCEKLHWFTHKKMCRPLQEQTFELEENTPRLRKTESTTQGDLGNSSVIEDMSCFVQEKYRQEPSVVFI</sequence>
<dbReference type="InParanoid" id="A0A665VW04"/>
<proteinExistence type="predicted"/>
<accession>A0A665VW04</accession>
<reference evidence="1" key="3">
    <citation type="submission" date="2025-09" db="UniProtKB">
        <authorList>
            <consortium name="Ensembl"/>
        </authorList>
    </citation>
    <scope>IDENTIFICATION</scope>
</reference>
<dbReference type="PANTHER" id="PTHR24150:SF8">
    <property type="entry name" value="ANKYRIN REPEAT AND MYND DOMAIN-CONTAINING PROTEIN 2"/>
    <property type="match status" value="1"/>
</dbReference>
<evidence type="ECO:0000313" key="1">
    <source>
        <dbReference type="Ensembl" id="ENSENLP00000035816.1"/>
    </source>
</evidence>
<organism evidence="1 2">
    <name type="scientific">Echeneis naucrates</name>
    <name type="common">Live sharksucker</name>
    <dbReference type="NCBI Taxonomy" id="173247"/>
    <lineage>
        <taxon>Eukaryota</taxon>
        <taxon>Metazoa</taxon>
        <taxon>Chordata</taxon>
        <taxon>Craniata</taxon>
        <taxon>Vertebrata</taxon>
        <taxon>Euteleostomi</taxon>
        <taxon>Actinopterygii</taxon>
        <taxon>Neopterygii</taxon>
        <taxon>Teleostei</taxon>
        <taxon>Neoteleostei</taxon>
        <taxon>Acanthomorphata</taxon>
        <taxon>Carangaria</taxon>
        <taxon>Carangiformes</taxon>
        <taxon>Echeneidae</taxon>
        <taxon>Echeneis</taxon>
    </lineage>
</organism>
<dbReference type="PANTHER" id="PTHR24150">
    <property type="entry name" value="ANKYRIN REPEAT AND MYND DOMAIN-CONTAINING PROTEIN 2"/>
    <property type="match status" value="1"/>
</dbReference>
<dbReference type="Ensembl" id="ENSENLT00000036774.1">
    <property type="protein sequence ID" value="ENSENLP00000035816.1"/>
    <property type="gene ID" value="ENSENLG00000015619.1"/>
</dbReference>
<dbReference type="InterPro" id="IPR052452">
    <property type="entry name" value="Ankyrin-MYND_dom_contain_2"/>
</dbReference>
<name>A0A665VW04_ECHNA</name>
<reference evidence="1" key="2">
    <citation type="submission" date="2025-08" db="UniProtKB">
        <authorList>
            <consortium name="Ensembl"/>
        </authorList>
    </citation>
    <scope>IDENTIFICATION</scope>
</reference>
<dbReference type="AlphaFoldDB" id="A0A665VW04"/>
<keyword evidence="2" id="KW-1185">Reference proteome</keyword>
<evidence type="ECO:0000313" key="2">
    <source>
        <dbReference type="Proteomes" id="UP000472264"/>
    </source>
</evidence>